<organism evidence="5 6">
    <name type="scientific">Gordonia hydrophobica</name>
    <dbReference type="NCBI Taxonomy" id="40516"/>
    <lineage>
        <taxon>Bacteria</taxon>
        <taxon>Bacillati</taxon>
        <taxon>Actinomycetota</taxon>
        <taxon>Actinomycetes</taxon>
        <taxon>Mycobacteriales</taxon>
        <taxon>Gordoniaceae</taxon>
        <taxon>Gordonia</taxon>
    </lineage>
</organism>
<evidence type="ECO:0000259" key="4">
    <source>
        <dbReference type="Pfam" id="PF01425"/>
    </source>
</evidence>
<protein>
    <recommendedName>
        <fullName evidence="3">amidase</fullName>
        <ecNumber evidence="3">3.5.1.4</ecNumber>
    </recommendedName>
</protein>
<dbReference type="Gene3D" id="3.90.1300.10">
    <property type="entry name" value="Amidase signature (AS) domain"/>
    <property type="match status" value="1"/>
</dbReference>
<comment type="similarity">
    <text evidence="2">Belongs to the amidase family.</text>
</comment>
<evidence type="ECO:0000256" key="3">
    <source>
        <dbReference type="ARBA" id="ARBA00012922"/>
    </source>
</evidence>
<keyword evidence="6" id="KW-1185">Reference proteome</keyword>
<gene>
    <name evidence="5" type="ORF">RVF87_01670</name>
</gene>
<dbReference type="SUPFAM" id="SSF75304">
    <property type="entry name" value="Amidase signature (AS) enzymes"/>
    <property type="match status" value="1"/>
</dbReference>
<evidence type="ECO:0000256" key="2">
    <source>
        <dbReference type="ARBA" id="ARBA00009199"/>
    </source>
</evidence>
<sequence length="469" mass="49817">MSFDPLYASAHELLDLYRRREVSPVEVVRAQLSRADAVDDKIGAFIERMDGAALAAAAESERRYRDGDALPLDGITVAAKEKHAIAGHRITEGSLAWDGWVPTENHPIIDRLLAAGAVIHARTATPEFSIATYTHTRKWGITRNPWHLDSSPGGSSGGAGAALAAGLTTLATASDIGGSTRGPAAFTGTVGYKAPYGRIPGQGATSLDYYRGDGPLARTVDDALLMTNVISGQHRCDQASLPKVTVHAGRPVKGMRIAFSPDLDAFAVDPEVAANTRRVIDDLAAAGADVQEVRIGWDIDELRAGIIAHFAQMMAASVAHAVGDRIDLMSDYAQEYVRMTTVGRQHLSMFDAVRNEYAIQQALGATMVGFDALVCPTTAAVGFPAGDTMIDGITIDDKIVNWSEGLLTLPFNVNNRCPVLAVPSGFAANGMPTGVQLVGHPYDDDTVFSLGAELERRRGALFSEAVPAL</sequence>
<dbReference type="InterPro" id="IPR023631">
    <property type="entry name" value="Amidase_dom"/>
</dbReference>
<evidence type="ECO:0000313" key="5">
    <source>
        <dbReference type="EMBL" id="WYY07823.1"/>
    </source>
</evidence>
<dbReference type="Proteomes" id="UP001479933">
    <property type="component" value="Chromosome"/>
</dbReference>
<name>A0ABZ2U2K1_9ACTN</name>
<evidence type="ECO:0000256" key="1">
    <source>
        <dbReference type="ARBA" id="ARBA00001311"/>
    </source>
</evidence>
<dbReference type="PANTHER" id="PTHR11895">
    <property type="entry name" value="TRANSAMIDASE"/>
    <property type="match status" value="1"/>
</dbReference>
<dbReference type="Pfam" id="PF01425">
    <property type="entry name" value="Amidase"/>
    <property type="match status" value="1"/>
</dbReference>
<dbReference type="EC" id="3.5.1.4" evidence="3"/>
<comment type="catalytic activity">
    <reaction evidence="1">
        <text>a monocarboxylic acid amide + H2O = a monocarboxylate + NH4(+)</text>
        <dbReference type="Rhea" id="RHEA:12020"/>
        <dbReference type="ChEBI" id="CHEBI:15377"/>
        <dbReference type="ChEBI" id="CHEBI:28938"/>
        <dbReference type="ChEBI" id="CHEBI:35757"/>
        <dbReference type="ChEBI" id="CHEBI:83628"/>
        <dbReference type="EC" id="3.5.1.4"/>
    </reaction>
</comment>
<dbReference type="RefSeq" id="WP_066166375.1">
    <property type="nucleotide sequence ID" value="NZ_CP136137.1"/>
</dbReference>
<evidence type="ECO:0000313" key="6">
    <source>
        <dbReference type="Proteomes" id="UP001479933"/>
    </source>
</evidence>
<dbReference type="PANTHER" id="PTHR11895:SF7">
    <property type="entry name" value="GLUTAMYL-TRNA(GLN) AMIDOTRANSFERASE SUBUNIT A, MITOCHONDRIAL"/>
    <property type="match status" value="1"/>
</dbReference>
<reference evidence="5 6" key="1">
    <citation type="journal article" date="2023" name="Virus Evol.">
        <title>Computational host range prediction-The good, the bad, and the ugly.</title>
        <authorList>
            <person name="Howell A.A."/>
            <person name="Versoza C.J."/>
            <person name="Pfeifer S.P."/>
        </authorList>
    </citation>
    <scope>NUCLEOTIDE SEQUENCE [LARGE SCALE GENOMIC DNA]</scope>
    <source>
        <strain evidence="5 6">1610/1b</strain>
    </source>
</reference>
<dbReference type="EMBL" id="CP136137">
    <property type="protein sequence ID" value="WYY07823.1"/>
    <property type="molecule type" value="Genomic_DNA"/>
</dbReference>
<dbReference type="InterPro" id="IPR000120">
    <property type="entry name" value="Amidase"/>
</dbReference>
<dbReference type="InterPro" id="IPR036928">
    <property type="entry name" value="AS_sf"/>
</dbReference>
<accession>A0ABZ2U2K1</accession>
<feature type="domain" description="Amidase" evidence="4">
    <location>
        <begin position="26"/>
        <end position="447"/>
    </location>
</feature>
<proteinExistence type="inferred from homology"/>